<dbReference type="Pfam" id="PF01661">
    <property type="entry name" value="Macro"/>
    <property type="match status" value="1"/>
</dbReference>
<dbReference type="InterPro" id="IPR043472">
    <property type="entry name" value="Macro_dom-like"/>
</dbReference>
<name>A0A6B2LKD1_9EUKA</name>
<accession>A0A6B2LKD1</accession>
<dbReference type="Gene3D" id="3.40.220.10">
    <property type="entry name" value="Leucine Aminopeptidase, subunit E, domain 1"/>
    <property type="match status" value="1"/>
</dbReference>
<sequence length="185" mass="20721">MVIAAGSLLDFEGDAIVNAANQGGSGGFGIDELVNRAGGYELKEARKQFGTIDTGTAKYTQSYEHKKVKYIIHTVGPVYRIPFTQRFQTEEEKREFLIQKDPLLEQAYQSSLQLAKELQVETLGFSLLSAGVFRGERSLEDILLIGLRSVMKHTPPSLKEVTLVCWTQEEQDCLVKLLHQEMPSQ</sequence>
<dbReference type="SUPFAM" id="SSF52949">
    <property type="entry name" value="Macro domain-like"/>
    <property type="match status" value="1"/>
</dbReference>
<protein>
    <recommendedName>
        <fullName evidence="1">Macro domain-containing protein</fullName>
    </recommendedName>
</protein>
<dbReference type="SMART" id="SM00506">
    <property type="entry name" value="A1pp"/>
    <property type="match status" value="1"/>
</dbReference>
<organism evidence="2">
    <name type="scientific">Arcella intermedia</name>
    <dbReference type="NCBI Taxonomy" id="1963864"/>
    <lineage>
        <taxon>Eukaryota</taxon>
        <taxon>Amoebozoa</taxon>
        <taxon>Tubulinea</taxon>
        <taxon>Elardia</taxon>
        <taxon>Arcellinida</taxon>
        <taxon>Sphaerothecina</taxon>
        <taxon>Arcellidae</taxon>
        <taxon>Arcella</taxon>
    </lineage>
</organism>
<dbReference type="PANTHER" id="PTHR11106">
    <property type="entry name" value="GANGLIOSIDE INDUCED DIFFERENTIATION ASSOCIATED PROTEIN 2-RELATED"/>
    <property type="match status" value="1"/>
</dbReference>
<dbReference type="PROSITE" id="PS51154">
    <property type="entry name" value="MACRO"/>
    <property type="match status" value="1"/>
</dbReference>
<dbReference type="InterPro" id="IPR002589">
    <property type="entry name" value="Macro_dom"/>
</dbReference>
<reference evidence="2" key="1">
    <citation type="journal article" date="2020" name="J. Eukaryot. Microbiol.">
        <title>De novo Sequencing, Assembly and Annotation of the Transcriptome for the Free-Living Testate Amoeba Arcella intermedia.</title>
        <authorList>
            <person name="Ribeiro G.M."/>
            <person name="Porfirio-Sousa A.L."/>
            <person name="Maurer-Alcala X.X."/>
            <person name="Katz L.A."/>
            <person name="Lahr D.J.G."/>
        </authorList>
    </citation>
    <scope>NUCLEOTIDE SEQUENCE</scope>
</reference>
<dbReference type="EMBL" id="GIBP01008524">
    <property type="protein sequence ID" value="NDV37493.1"/>
    <property type="molecule type" value="Transcribed_RNA"/>
</dbReference>
<evidence type="ECO:0000259" key="1">
    <source>
        <dbReference type="PROSITE" id="PS51154"/>
    </source>
</evidence>
<proteinExistence type="predicted"/>
<dbReference type="AlphaFoldDB" id="A0A6B2LKD1"/>
<evidence type="ECO:0000313" key="2">
    <source>
        <dbReference type="EMBL" id="NDV37493.1"/>
    </source>
</evidence>
<feature type="domain" description="Macro" evidence="1">
    <location>
        <begin position="1"/>
        <end position="182"/>
    </location>
</feature>
<dbReference type="PANTHER" id="PTHR11106:SF27">
    <property type="entry name" value="MACRO DOMAIN-CONTAINING PROTEIN"/>
    <property type="match status" value="1"/>
</dbReference>